<keyword evidence="1" id="KW-1133">Transmembrane helix</keyword>
<evidence type="ECO:0000313" key="4">
    <source>
        <dbReference type="EMBL" id="CAL6014606.1"/>
    </source>
</evidence>
<protein>
    <submittedName>
        <fullName evidence="2">Proteasome activator complex subunit 3</fullName>
    </submittedName>
    <submittedName>
        <fullName evidence="4">Proteasome_activator complex subunit 3</fullName>
    </submittedName>
</protein>
<dbReference type="GO" id="GO:0000502">
    <property type="term" value="C:proteasome complex"/>
    <property type="evidence" value="ECO:0007669"/>
    <property type="project" value="UniProtKB-KW"/>
</dbReference>
<name>A0AA86PBK5_9EUKA</name>
<organism evidence="2">
    <name type="scientific">Hexamita inflata</name>
    <dbReference type="NCBI Taxonomy" id="28002"/>
    <lineage>
        <taxon>Eukaryota</taxon>
        <taxon>Metamonada</taxon>
        <taxon>Diplomonadida</taxon>
        <taxon>Hexamitidae</taxon>
        <taxon>Hexamitinae</taxon>
        <taxon>Hexamita</taxon>
    </lineage>
</organism>
<dbReference type="EMBL" id="CATOUU010000570">
    <property type="protein sequence ID" value="CAI9934473.1"/>
    <property type="molecule type" value="Genomic_DNA"/>
</dbReference>
<dbReference type="EMBL" id="CAXDID020000473">
    <property type="protein sequence ID" value="CAL6095121.1"/>
    <property type="molecule type" value="Genomic_DNA"/>
</dbReference>
<comment type="caution">
    <text evidence="2">The sequence shown here is derived from an EMBL/GenBank/DDBJ whole genome shotgun (WGS) entry which is preliminary data.</text>
</comment>
<dbReference type="EMBL" id="CATOUU010000653">
    <property type="protein sequence ID" value="CAI9937936.1"/>
    <property type="molecule type" value="Genomic_DNA"/>
</dbReference>
<accession>A0AA86PBK5</accession>
<dbReference type="Proteomes" id="UP001642409">
    <property type="component" value="Unassembled WGS sequence"/>
</dbReference>
<dbReference type="EMBL" id="CAXDID020000071">
    <property type="protein sequence ID" value="CAL6014606.1"/>
    <property type="molecule type" value="Genomic_DNA"/>
</dbReference>
<sequence>MQAGSSCTENSQCKSQQCVMSYKDHISYKCSSTTVINICSDNYMLVLFDDFSTDCKGALGKHCPPQQQDVCAFSCYPQVGSVNYMCSQKFLDCSQQTGTVSAILTSSQPIYEICAKINGEICSQSDECLSGSCYQLYEDLNIKKCSQQINCGSNIPVYIGNTESSCKLPNGGNCIVNDNCLSKACYPSFDNNANIKCSVPKTCSTKESQVFIDNSISQCKKIIGEICVGSLDCINQQCYSDISHQSDKKCAKLITCTSNQIQYYLDQLNSDCKAINGQNCSDSSNCVSNACYLTLNDSTSMKCSVPITCSQPNIGYFKDDSNSKCFNPGGETCLQNDETCAYGCFQFQFGSQYKCSAGTPAKCDAQNVGLMKTPDYLVKCYLVADQDCSQANDLCQFMCLKDLDQNKLKCSSQLISCTGQFQPFIQSKMPVCKLNIGISCSDDSDCVSNACYVNFNNISQKFCAKLVNCATRIPVYINVNNSSCKLSIGDVCKIAFDCINKTCYPTETGGNKCSVPTTCISPTSQYFQDSSNSVCKLAVGLSCSNNSECGSNQCSVDFSNINQYICAMKITCGSNQTQVYIDSSNSICKQNVGETCSTIQNQDCVSKACYQTVVDLSVSKCSIPITCTSPQSQYFQDNTQSSCKLAIGIDCTNNSECSQQACYLTLSNSSNKCAIPITCISPALQYYQDNSMSVCKISNGLDCQNNSECFSNSCFINFNNIMQKNCAKQISCGPNETQVYIDKNISACKLNVGQTCSTSQNTDCVTKACYQTLVDNTYYKCSKPITCISPSTQYFKNDLMSVCKLANGLDCSDNSECLSGFCYPVVKSASKKCSSSSIECSSQGRIPALDSQNTPICVLDTGSTCLSEGPDDSCLSGICSQVKNQPSALKCVSLSSISTCQSCDSTHKCVTDSNSIGSCLFADGNTGCTSDAVCANQCLLSLDNQFICSISCGECDSQKCISEPTGKQPKCKQNDLNGGIIAGIVIAIIFVVFSFFFICFCLIKRRKQKKETHPEEQCQNQQGITSINLSNMVIEQENVTRLEVAEIHE</sequence>
<feature type="transmembrane region" description="Helical" evidence="1">
    <location>
        <begin position="980"/>
        <end position="1003"/>
    </location>
</feature>
<reference evidence="2" key="1">
    <citation type="submission" date="2023-06" db="EMBL/GenBank/DDBJ databases">
        <authorList>
            <person name="Kurt Z."/>
        </authorList>
    </citation>
    <scope>NUCLEOTIDE SEQUENCE</scope>
</reference>
<proteinExistence type="predicted"/>
<evidence type="ECO:0000313" key="3">
    <source>
        <dbReference type="EMBL" id="CAI9937936.1"/>
    </source>
</evidence>
<keyword evidence="1" id="KW-0812">Transmembrane</keyword>
<keyword evidence="1" id="KW-0472">Membrane</keyword>
<evidence type="ECO:0000313" key="5">
    <source>
        <dbReference type="EMBL" id="CAL6095121.1"/>
    </source>
</evidence>
<dbReference type="AlphaFoldDB" id="A0AA86PBK5"/>
<reference evidence="4 6" key="2">
    <citation type="submission" date="2024-07" db="EMBL/GenBank/DDBJ databases">
        <authorList>
            <person name="Akdeniz Z."/>
        </authorList>
    </citation>
    <scope>NUCLEOTIDE SEQUENCE [LARGE SCALE GENOMIC DNA]</scope>
</reference>
<evidence type="ECO:0000313" key="6">
    <source>
        <dbReference type="Proteomes" id="UP001642409"/>
    </source>
</evidence>
<gene>
    <name evidence="2" type="ORF">HINF_LOCUS22118</name>
    <name evidence="4" type="ORF">HINF_LOCUS24347</name>
    <name evidence="3" type="ORF">HINF_LOCUS25581</name>
    <name evidence="5" type="ORF">HINF_LOCUS67797</name>
</gene>
<evidence type="ECO:0000256" key="1">
    <source>
        <dbReference type="SAM" id="Phobius"/>
    </source>
</evidence>
<keyword evidence="6" id="KW-1185">Reference proteome</keyword>
<evidence type="ECO:0000313" key="2">
    <source>
        <dbReference type="EMBL" id="CAI9934473.1"/>
    </source>
</evidence>
<keyword evidence="2" id="KW-0647">Proteasome</keyword>